<dbReference type="PANTHER" id="PTHR43280:SF2">
    <property type="entry name" value="HTH-TYPE TRANSCRIPTIONAL REGULATOR EXSA"/>
    <property type="match status" value="1"/>
</dbReference>
<dbReference type="Pfam" id="PF12833">
    <property type="entry name" value="HTH_18"/>
    <property type="match status" value="1"/>
</dbReference>
<dbReference type="InterPro" id="IPR018062">
    <property type="entry name" value="HTH_AraC-typ_CS"/>
</dbReference>
<organism evidence="5 6">
    <name type="scientific">Agarivorans gilvus</name>
    <dbReference type="NCBI Taxonomy" id="680279"/>
    <lineage>
        <taxon>Bacteria</taxon>
        <taxon>Pseudomonadati</taxon>
        <taxon>Pseudomonadota</taxon>
        <taxon>Gammaproteobacteria</taxon>
        <taxon>Alteromonadales</taxon>
        <taxon>Alteromonadaceae</taxon>
        <taxon>Agarivorans</taxon>
    </lineage>
</organism>
<reference evidence="6" key="1">
    <citation type="journal article" date="2019" name="Int. J. Syst. Evol. Microbiol.">
        <title>The Global Catalogue of Microorganisms (GCM) 10K type strain sequencing project: providing services to taxonomists for standard genome sequencing and annotation.</title>
        <authorList>
            <consortium name="The Broad Institute Genomics Platform"/>
            <consortium name="The Broad Institute Genome Sequencing Center for Infectious Disease"/>
            <person name="Wu L."/>
            <person name="Ma J."/>
        </authorList>
    </citation>
    <scope>NUCLEOTIDE SEQUENCE [LARGE SCALE GENOMIC DNA]</scope>
    <source>
        <strain evidence="6">CGMCC 1.10131</strain>
    </source>
</reference>
<dbReference type="Gene3D" id="3.40.50.2300">
    <property type="match status" value="2"/>
</dbReference>
<dbReference type="RefSeq" id="WP_055733069.1">
    <property type="nucleotide sequence ID" value="NZ_BMDY01000011.1"/>
</dbReference>
<evidence type="ECO:0000313" key="6">
    <source>
        <dbReference type="Proteomes" id="UP000651977"/>
    </source>
</evidence>
<feature type="domain" description="HTH araC/xylS-type" evidence="4">
    <location>
        <begin position="269"/>
        <end position="367"/>
    </location>
</feature>
<dbReference type="PROSITE" id="PS01124">
    <property type="entry name" value="HTH_ARAC_FAMILY_2"/>
    <property type="match status" value="1"/>
</dbReference>
<dbReference type="Proteomes" id="UP000651977">
    <property type="component" value="Unassembled WGS sequence"/>
</dbReference>
<dbReference type="Pfam" id="PF13377">
    <property type="entry name" value="Peripla_BP_3"/>
    <property type="match status" value="1"/>
</dbReference>
<evidence type="ECO:0000256" key="3">
    <source>
        <dbReference type="ARBA" id="ARBA00023163"/>
    </source>
</evidence>
<accession>A0ABQ1I1R3</accession>
<dbReference type="InterPro" id="IPR046335">
    <property type="entry name" value="LacI/GalR-like_sensor"/>
</dbReference>
<dbReference type="SUPFAM" id="SSF46689">
    <property type="entry name" value="Homeodomain-like"/>
    <property type="match status" value="2"/>
</dbReference>
<name>A0ABQ1I1R3_9ALTE</name>
<proteinExistence type="predicted"/>
<dbReference type="PANTHER" id="PTHR43280">
    <property type="entry name" value="ARAC-FAMILY TRANSCRIPTIONAL REGULATOR"/>
    <property type="match status" value="1"/>
</dbReference>
<evidence type="ECO:0000256" key="1">
    <source>
        <dbReference type="ARBA" id="ARBA00023015"/>
    </source>
</evidence>
<comment type="caution">
    <text evidence="5">The sequence shown here is derived from an EMBL/GenBank/DDBJ whole genome shotgun (WGS) entry which is preliminary data.</text>
</comment>
<dbReference type="InterPro" id="IPR028082">
    <property type="entry name" value="Peripla_BP_I"/>
</dbReference>
<dbReference type="InterPro" id="IPR018060">
    <property type="entry name" value="HTH_AraC"/>
</dbReference>
<evidence type="ECO:0000259" key="4">
    <source>
        <dbReference type="PROSITE" id="PS01124"/>
    </source>
</evidence>
<evidence type="ECO:0000313" key="5">
    <source>
        <dbReference type="EMBL" id="GGB07764.1"/>
    </source>
</evidence>
<gene>
    <name evidence="5" type="ORF">GCM10007414_21450</name>
</gene>
<protein>
    <submittedName>
        <fullName evidence="5">XylR family transcriptional regulator</fullName>
    </submittedName>
</protein>
<evidence type="ECO:0000256" key="2">
    <source>
        <dbReference type="ARBA" id="ARBA00023125"/>
    </source>
</evidence>
<keyword evidence="2" id="KW-0238">DNA-binding</keyword>
<dbReference type="Gene3D" id="1.10.10.60">
    <property type="entry name" value="Homeodomain-like"/>
    <property type="match status" value="1"/>
</dbReference>
<keyword evidence="1" id="KW-0805">Transcription regulation</keyword>
<dbReference type="EMBL" id="BMDY01000011">
    <property type="protein sequence ID" value="GGB07764.1"/>
    <property type="molecule type" value="Genomic_DNA"/>
</dbReference>
<keyword evidence="3" id="KW-0804">Transcription</keyword>
<dbReference type="PROSITE" id="PS00041">
    <property type="entry name" value="HTH_ARAC_FAMILY_1"/>
    <property type="match status" value="1"/>
</dbReference>
<dbReference type="SUPFAM" id="SSF53822">
    <property type="entry name" value="Periplasmic binding protein-like I"/>
    <property type="match status" value="1"/>
</dbReference>
<sequence>MQKHKPILLLLDVKHPYDRKMLESITLAAASKPFFHSCEVMELAEARCCEVQRFAGVIGDFAKPSIAEFCRQLTLPLVALSGARLALSANDGLSRVCLDNNSVVELMVQAFLAQGIRKLAFYSGFADSSSAWLQERRRAFEQLLRRYQLEEVVLDPQHLSASVTPIGVVAASDTQARQFSNLCCEQDLRIPQDYSLIGVDADPTESALSKITLCSVELPIAAMAEQALALLLAQLQHQSVLDKEVLVKAKQLVKGDSLGGSTLCDPLITKALWFLNNHFHRRIKVEQVVDYCAVSRKTLETRFKEILGKTVHQQLHQLRMEFVKQQLRLTQVPVSSIAEAAGFSNQHYLYHLFRREMAMTPRQYREKFEELY</sequence>
<dbReference type="InterPro" id="IPR009057">
    <property type="entry name" value="Homeodomain-like_sf"/>
</dbReference>
<dbReference type="SMART" id="SM00342">
    <property type="entry name" value="HTH_ARAC"/>
    <property type="match status" value="1"/>
</dbReference>
<keyword evidence="6" id="KW-1185">Reference proteome</keyword>